<evidence type="ECO:0000259" key="3">
    <source>
        <dbReference type="Pfam" id="PF03389"/>
    </source>
</evidence>
<dbReference type="InterPro" id="IPR005053">
    <property type="entry name" value="MobA_MobL"/>
</dbReference>
<name>A0A1D3TUZ1_9FIRM</name>
<protein>
    <submittedName>
        <fullName evidence="4">MobA/MobL family protein</fullName>
    </submittedName>
</protein>
<dbReference type="STRING" id="1619234.SAMN05421730_101491"/>
<dbReference type="Pfam" id="PF03389">
    <property type="entry name" value="MobA_MobL"/>
    <property type="match status" value="1"/>
</dbReference>
<proteinExistence type="inferred from homology"/>
<gene>
    <name evidence="4" type="ORF">SAMN05421730_101491</name>
</gene>
<dbReference type="Gene3D" id="3.30.930.30">
    <property type="match status" value="1"/>
</dbReference>
<evidence type="ECO:0000256" key="1">
    <source>
        <dbReference type="ARBA" id="ARBA00010873"/>
    </source>
</evidence>
<evidence type="ECO:0000313" key="4">
    <source>
        <dbReference type="EMBL" id="SCP97903.1"/>
    </source>
</evidence>
<keyword evidence="2" id="KW-0184">Conjugation</keyword>
<organism evidence="4 5">
    <name type="scientific">Anaerobium acetethylicum</name>
    <dbReference type="NCBI Taxonomy" id="1619234"/>
    <lineage>
        <taxon>Bacteria</taxon>
        <taxon>Bacillati</taxon>
        <taxon>Bacillota</taxon>
        <taxon>Clostridia</taxon>
        <taxon>Lachnospirales</taxon>
        <taxon>Lachnospiraceae</taxon>
        <taxon>Anaerobium</taxon>
    </lineage>
</organism>
<dbReference type="EMBL" id="FMKA01000014">
    <property type="protein sequence ID" value="SCP97903.1"/>
    <property type="molecule type" value="Genomic_DNA"/>
</dbReference>
<dbReference type="OrthoDB" id="1651392at2"/>
<dbReference type="RefSeq" id="WP_091234509.1">
    <property type="nucleotide sequence ID" value="NZ_FMKA01000014.1"/>
</dbReference>
<feature type="domain" description="MobA/MobL protein" evidence="3">
    <location>
        <begin position="59"/>
        <end position="217"/>
    </location>
</feature>
<comment type="similarity">
    <text evidence="1">Belongs to the MobA/MobL family.</text>
</comment>
<dbReference type="Proteomes" id="UP000199315">
    <property type="component" value="Unassembled WGS sequence"/>
</dbReference>
<keyword evidence="5" id="KW-1185">Reference proteome</keyword>
<evidence type="ECO:0000256" key="2">
    <source>
        <dbReference type="ARBA" id="ARBA00022971"/>
    </source>
</evidence>
<accession>A0A1D3TUZ1</accession>
<reference evidence="4 5" key="1">
    <citation type="submission" date="2016-09" db="EMBL/GenBank/DDBJ databases">
        <authorList>
            <person name="Capua I."/>
            <person name="De Benedictis P."/>
            <person name="Joannis T."/>
            <person name="Lombin L.H."/>
            <person name="Cattoli G."/>
        </authorList>
    </citation>
    <scope>NUCLEOTIDE SEQUENCE [LARGE SCALE GENOMIC DNA]</scope>
    <source>
        <strain evidence="4 5">GluBS11</strain>
    </source>
</reference>
<dbReference type="AlphaFoldDB" id="A0A1D3TUZ1"/>
<sequence length="458" mass="53873">MPRHSFIQMAKLTDLKGRIDYVTNPDRQENLYATYNTADIQFWKMLAKENQEDFKRSGTKGNCIEAREFIVALPENFIDYDKNRPFKTIVDFFKREYGVECFAGLHHNKSMSNYHIHMIFAERKLLPEIMEKIATRNMFFNEAGKHVRTKKEILDEDGEIRAGCTIIPKGEAYERHLFAPKIEYFKDKEFLNEAKYKLTKLINQYVKEEDKKLAVFDKSGPYLPTKKIGKNNPKERQIKADNEVRKQWNHTVDEALLTGLIETEIVVMKRVQISEKVKESIQTYGDFSYLFKSIVEAAINFLKEIISKFLVPPKPVFHGDMEKFNRMEEQRQGFMCLVKQIKTINGLEIQPMKARYELLNPVFKAKERKELAKKLNVAVMHKNNLELQLSSMIESAGYQSIGGFMEDYNRFSEEVSRYKEEVGDWVRGCRVIEIKNRYVKEQNDEGINNPKEKYRNAR</sequence>
<evidence type="ECO:0000313" key="5">
    <source>
        <dbReference type="Proteomes" id="UP000199315"/>
    </source>
</evidence>